<proteinExistence type="predicted"/>
<evidence type="ECO:0000256" key="2">
    <source>
        <dbReference type="ARBA" id="ARBA00023125"/>
    </source>
</evidence>
<dbReference type="InterPro" id="IPR005471">
    <property type="entry name" value="Tscrpt_reg_IclR_N"/>
</dbReference>
<dbReference type="Gene3D" id="3.30.450.40">
    <property type="match status" value="1"/>
</dbReference>
<dbReference type="GO" id="GO:0003677">
    <property type="term" value="F:DNA binding"/>
    <property type="evidence" value="ECO:0007669"/>
    <property type="project" value="UniProtKB-KW"/>
</dbReference>
<dbReference type="RefSeq" id="WP_143416560.1">
    <property type="nucleotide sequence ID" value="NZ_VJXR01000001.1"/>
</dbReference>
<keyword evidence="3" id="KW-0804">Transcription</keyword>
<dbReference type="EMBL" id="VJXR01000001">
    <property type="protein sequence ID" value="TRW47606.1"/>
    <property type="molecule type" value="Genomic_DNA"/>
</dbReference>
<dbReference type="PROSITE" id="PS51078">
    <property type="entry name" value="ICLR_ED"/>
    <property type="match status" value="1"/>
</dbReference>
<dbReference type="PROSITE" id="PS51077">
    <property type="entry name" value="HTH_ICLR"/>
    <property type="match status" value="1"/>
</dbReference>
<evidence type="ECO:0000313" key="6">
    <source>
        <dbReference type="EMBL" id="TRW47606.1"/>
    </source>
</evidence>
<organism evidence="6 7">
    <name type="scientific">Georgenia yuyongxinii</name>
    <dbReference type="NCBI Taxonomy" id="2589797"/>
    <lineage>
        <taxon>Bacteria</taxon>
        <taxon>Bacillati</taxon>
        <taxon>Actinomycetota</taxon>
        <taxon>Actinomycetes</taxon>
        <taxon>Micrococcales</taxon>
        <taxon>Bogoriellaceae</taxon>
        <taxon>Georgenia</taxon>
    </lineage>
</organism>
<sequence length="256" mass="27367">MTATVRSVAKAVAMLQAFDSQHRLLTVRELSALTGVPRSTCHALCQTLVETGLLEMHGAEGYQLGQSLATLGGQVIERTGLVDATLGPVSTQLASTRSEIHVAQYVPTGIVYLLRLQNGRRLPNRNRTGRHWPLHGSACGLAVYAALPVAAREPHREGLPEETLALMDEAAVAFVKRGYIITEVSQEGFRSVGAPVLDQHGDVVGAIGTGDARNLMTTQRTHEIGVAIRRAAEASSRALGFLPSLAPDVSQKRRPA</sequence>
<gene>
    <name evidence="6" type="ORF">FJ693_00415</name>
</gene>
<dbReference type="PANTHER" id="PTHR30136:SF24">
    <property type="entry name" value="HTH-TYPE TRANSCRIPTIONAL REPRESSOR ALLR"/>
    <property type="match status" value="1"/>
</dbReference>
<dbReference type="InterPro" id="IPR036388">
    <property type="entry name" value="WH-like_DNA-bd_sf"/>
</dbReference>
<protein>
    <submittedName>
        <fullName evidence="6">Helix-turn-helix domain-containing protein</fullName>
    </submittedName>
</protein>
<dbReference type="InterPro" id="IPR029016">
    <property type="entry name" value="GAF-like_dom_sf"/>
</dbReference>
<dbReference type="Gene3D" id="1.10.10.10">
    <property type="entry name" value="Winged helix-like DNA-binding domain superfamily/Winged helix DNA-binding domain"/>
    <property type="match status" value="1"/>
</dbReference>
<dbReference type="Proteomes" id="UP000318693">
    <property type="component" value="Unassembled WGS sequence"/>
</dbReference>
<name>A0A552WY55_9MICO</name>
<dbReference type="GO" id="GO:0045892">
    <property type="term" value="P:negative regulation of DNA-templated transcription"/>
    <property type="evidence" value="ECO:0007669"/>
    <property type="project" value="TreeGrafter"/>
</dbReference>
<dbReference type="Pfam" id="PF09339">
    <property type="entry name" value="HTH_IclR"/>
    <property type="match status" value="1"/>
</dbReference>
<keyword evidence="1" id="KW-0805">Transcription regulation</keyword>
<dbReference type="InterPro" id="IPR014757">
    <property type="entry name" value="Tscrpt_reg_IclR_C"/>
</dbReference>
<feature type="domain" description="HTH iclR-type" evidence="4">
    <location>
        <begin position="5"/>
        <end position="66"/>
    </location>
</feature>
<evidence type="ECO:0000259" key="4">
    <source>
        <dbReference type="PROSITE" id="PS51077"/>
    </source>
</evidence>
<comment type="caution">
    <text evidence="6">The sequence shown here is derived from an EMBL/GenBank/DDBJ whole genome shotgun (WGS) entry which is preliminary data.</text>
</comment>
<evidence type="ECO:0000256" key="1">
    <source>
        <dbReference type="ARBA" id="ARBA00023015"/>
    </source>
</evidence>
<reference evidence="6 7" key="1">
    <citation type="submission" date="2019-07" db="EMBL/GenBank/DDBJ databases">
        <title>Georgenia wutianyii sp. nov. and Georgenia *** sp. nov. isolated from plateau pika (Ochotona curzoniae) in the Qinghai-Tibet plateau of China.</title>
        <authorList>
            <person name="Tian Z."/>
        </authorList>
    </citation>
    <scope>NUCLEOTIDE SEQUENCE [LARGE SCALE GENOMIC DNA]</scope>
    <source>
        <strain evidence="6 7">Z446</strain>
    </source>
</reference>
<dbReference type="InterPro" id="IPR050707">
    <property type="entry name" value="HTH_MetabolicPath_Reg"/>
</dbReference>
<evidence type="ECO:0000313" key="7">
    <source>
        <dbReference type="Proteomes" id="UP000318693"/>
    </source>
</evidence>
<accession>A0A552WY55</accession>
<evidence type="ECO:0000256" key="3">
    <source>
        <dbReference type="ARBA" id="ARBA00023163"/>
    </source>
</evidence>
<feature type="domain" description="IclR-ED" evidence="5">
    <location>
        <begin position="67"/>
        <end position="241"/>
    </location>
</feature>
<dbReference type="PANTHER" id="PTHR30136">
    <property type="entry name" value="HELIX-TURN-HELIX TRANSCRIPTIONAL REGULATOR, ICLR FAMILY"/>
    <property type="match status" value="1"/>
</dbReference>
<dbReference type="Pfam" id="PF01614">
    <property type="entry name" value="IclR_C"/>
    <property type="match status" value="1"/>
</dbReference>
<dbReference type="SMART" id="SM00346">
    <property type="entry name" value="HTH_ICLR"/>
    <property type="match status" value="1"/>
</dbReference>
<evidence type="ECO:0000259" key="5">
    <source>
        <dbReference type="PROSITE" id="PS51078"/>
    </source>
</evidence>
<dbReference type="AlphaFoldDB" id="A0A552WY55"/>
<dbReference type="SUPFAM" id="SSF46785">
    <property type="entry name" value="Winged helix' DNA-binding domain"/>
    <property type="match status" value="1"/>
</dbReference>
<dbReference type="InterPro" id="IPR036390">
    <property type="entry name" value="WH_DNA-bd_sf"/>
</dbReference>
<keyword evidence="2" id="KW-0238">DNA-binding</keyword>
<keyword evidence="7" id="KW-1185">Reference proteome</keyword>
<dbReference type="GO" id="GO:0003700">
    <property type="term" value="F:DNA-binding transcription factor activity"/>
    <property type="evidence" value="ECO:0007669"/>
    <property type="project" value="TreeGrafter"/>
</dbReference>
<dbReference type="SUPFAM" id="SSF55781">
    <property type="entry name" value="GAF domain-like"/>
    <property type="match status" value="1"/>
</dbReference>